<dbReference type="EMBL" id="CAJPWZ010003273">
    <property type="protein sequence ID" value="CAG2255530.1"/>
    <property type="molecule type" value="Genomic_DNA"/>
</dbReference>
<dbReference type="AlphaFoldDB" id="A0A8S3VNW9"/>
<proteinExistence type="predicted"/>
<comment type="caution">
    <text evidence="1">The sequence shown here is derived from an EMBL/GenBank/DDBJ whole genome shotgun (WGS) entry which is preliminary data.</text>
</comment>
<organism evidence="1 2">
    <name type="scientific">Mytilus edulis</name>
    <name type="common">Blue mussel</name>
    <dbReference type="NCBI Taxonomy" id="6550"/>
    <lineage>
        <taxon>Eukaryota</taxon>
        <taxon>Metazoa</taxon>
        <taxon>Spiralia</taxon>
        <taxon>Lophotrochozoa</taxon>
        <taxon>Mollusca</taxon>
        <taxon>Bivalvia</taxon>
        <taxon>Autobranchia</taxon>
        <taxon>Pteriomorphia</taxon>
        <taxon>Mytilida</taxon>
        <taxon>Mytiloidea</taxon>
        <taxon>Mytilidae</taxon>
        <taxon>Mytilinae</taxon>
        <taxon>Mytilus</taxon>
    </lineage>
</organism>
<evidence type="ECO:0000313" key="1">
    <source>
        <dbReference type="EMBL" id="CAG2255530.1"/>
    </source>
</evidence>
<sequence>MASNAESDPEIKNQLKMLIESMGDLKKGQASMQKMFESKLDKMRTDLTSSIDSKMKALNVDIDLEIGSQQSKIEQLSDVVHGIATRLDTMESSIASGGLTGNTSIVNHANHYSQFENTQKYSDDVAVIASYILFEENEDILAKAQKLVSELDRSVAEHDIMSTYRLRSKRSDKSGFVKICFRNVEIKKRILREKHKLRQSTDYRSVYLRSSKSYVKRMMELNTGTVLKELPQGAQYRMTANERIVKKNEDSSQENNQEGNGHD</sequence>
<protein>
    <submittedName>
        <fullName evidence="1">Uncharacterized protein</fullName>
    </submittedName>
</protein>
<name>A0A8S3VNW9_MYTED</name>
<dbReference type="Proteomes" id="UP000683360">
    <property type="component" value="Unassembled WGS sequence"/>
</dbReference>
<dbReference type="OrthoDB" id="10055415at2759"/>
<reference evidence="1" key="1">
    <citation type="submission" date="2021-03" db="EMBL/GenBank/DDBJ databases">
        <authorList>
            <person name="Bekaert M."/>
        </authorList>
    </citation>
    <scope>NUCLEOTIDE SEQUENCE</scope>
</reference>
<gene>
    <name evidence="1" type="ORF">MEDL_66939</name>
</gene>
<accession>A0A8S3VNW9</accession>
<keyword evidence="2" id="KW-1185">Reference proteome</keyword>
<evidence type="ECO:0000313" key="2">
    <source>
        <dbReference type="Proteomes" id="UP000683360"/>
    </source>
</evidence>